<dbReference type="SUPFAM" id="SSF103473">
    <property type="entry name" value="MFS general substrate transporter"/>
    <property type="match status" value="1"/>
</dbReference>
<keyword evidence="4 5" id="KW-0620">Polyamine biosynthesis</keyword>
<evidence type="ECO:0000313" key="8">
    <source>
        <dbReference type="EMBL" id="SDH60357.1"/>
    </source>
</evidence>
<evidence type="ECO:0000256" key="5">
    <source>
        <dbReference type="HAMAP-Rule" id="MF_00198"/>
    </source>
</evidence>
<comment type="catalytic activity">
    <reaction evidence="5">
        <text>S-adenosyl 3-(methylsulfanyl)propylamine + putrescine = S-methyl-5'-thioadenosine + spermidine + H(+)</text>
        <dbReference type="Rhea" id="RHEA:12721"/>
        <dbReference type="ChEBI" id="CHEBI:15378"/>
        <dbReference type="ChEBI" id="CHEBI:17509"/>
        <dbReference type="ChEBI" id="CHEBI:57443"/>
        <dbReference type="ChEBI" id="CHEBI:57834"/>
        <dbReference type="ChEBI" id="CHEBI:326268"/>
        <dbReference type="EC" id="2.5.1.16"/>
    </reaction>
</comment>
<feature type="transmembrane region" description="Helical" evidence="5">
    <location>
        <begin position="7"/>
        <end position="28"/>
    </location>
</feature>
<dbReference type="GO" id="GO:0004766">
    <property type="term" value="F:spermidine synthase activity"/>
    <property type="evidence" value="ECO:0007669"/>
    <property type="project" value="UniProtKB-UniRule"/>
</dbReference>
<dbReference type="AlphaFoldDB" id="A0A1G8DRM5"/>
<gene>
    <name evidence="5" type="primary">speE</name>
    <name evidence="8" type="ORF">SAMN05192573_1118</name>
</gene>
<dbReference type="SUPFAM" id="SSF53335">
    <property type="entry name" value="S-adenosyl-L-methionine-dependent methyltransferases"/>
    <property type="match status" value="1"/>
</dbReference>
<keyword evidence="3 5" id="KW-0745">Spermidine biosynthesis</keyword>
<dbReference type="HAMAP" id="MF_00198">
    <property type="entry name" value="Spermidine_synth"/>
    <property type="match status" value="1"/>
</dbReference>
<feature type="binding site" evidence="5">
    <location>
        <position position="294"/>
    </location>
    <ligand>
        <name>spermidine</name>
        <dbReference type="ChEBI" id="CHEBI:57834"/>
    </ligand>
</feature>
<name>A0A1G8DRM5_9SPHI</name>
<evidence type="ECO:0000313" key="9">
    <source>
        <dbReference type="Proteomes" id="UP000199705"/>
    </source>
</evidence>
<feature type="binding site" evidence="5">
    <location>
        <begin position="348"/>
        <end position="349"/>
    </location>
    <ligand>
        <name>S-methyl-5'-thioadenosine</name>
        <dbReference type="ChEBI" id="CHEBI:17509"/>
    </ligand>
</feature>
<dbReference type="EC" id="2.5.1.16" evidence="5"/>
<dbReference type="GO" id="GO:0005886">
    <property type="term" value="C:plasma membrane"/>
    <property type="evidence" value="ECO:0007669"/>
    <property type="project" value="UniProtKB-SubCell"/>
</dbReference>
<dbReference type="PROSITE" id="PS51006">
    <property type="entry name" value="PABS_2"/>
    <property type="match status" value="1"/>
</dbReference>
<feature type="transmembrane region" description="Helical" evidence="5">
    <location>
        <begin position="169"/>
        <end position="187"/>
    </location>
</feature>
<comment type="subunit">
    <text evidence="5">Homodimer or homotetramer.</text>
</comment>
<keyword evidence="5" id="KW-1133">Transmembrane helix</keyword>
<comment type="caution">
    <text evidence="5">Lacks conserved residue(s) required for the propagation of feature annotation.</text>
</comment>
<comment type="function">
    <text evidence="5">Catalyzes the irreversible transfer of a propylamine group from the amino donor S-adenosylmethioninamine (decarboxy-AdoMet) to putrescine (1,4-diaminobutane) to yield spermidine.</text>
</comment>
<comment type="pathway">
    <text evidence="5">Amine and polyamine biosynthesis; spermidine biosynthesis; spermidine from putrescine: step 1/1.</text>
</comment>
<dbReference type="FunFam" id="3.40.50.150:FF:000088">
    <property type="entry name" value="Polyamine aminopropyltransferase"/>
    <property type="match status" value="1"/>
</dbReference>
<comment type="similarity">
    <text evidence="1 5">Belongs to the spermidine/spermine synthase family.</text>
</comment>
<dbReference type="CDD" id="cd02440">
    <property type="entry name" value="AdoMet_MTases"/>
    <property type="match status" value="1"/>
</dbReference>
<dbReference type="PANTHER" id="PTHR43317:SF1">
    <property type="entry name" value="THERMOSPERMINE SYNTHASE ACAULIS5"/>
    <property type="match status" value="1"/>
</dbReference>
<feature type="binding site" evidence="5">
    <location>
        <position position="270"/>
    </location>
    <ligand>
        <name>spermidine</name>
        <dbReference type="ChEBI" id="CHEBI:57834"/>
    </ligand>
</feature>
<keyword evidence="5" id="KW-1003">Cell membrane</keyword>
<evidence type="ECO:0000256" key="6">
    <source>
        <dbReference type="PROSITE-ProRule" id="PRU00354"/>
    </source>
</evidence>
<organism evidence="8 9">
    <name type="scientific">Mucilaginibacter gossypii</name>
    <dbReference type="NCBI Taxonomy" id="551996"/>
    <lineage>
        <taxon>Bacteria</taxon>
        <taxon>Pseudomonadati</taxon>
        <taxon>Bacteroidota</taxon>
        <taxon>Sphingobacteriia</taxon>
        <taxon>Sphingobacteriales</taxon>
        <taxon>Sphingobacteriaceae</taxon>
        <taxon>Mucilaginibacter</taxon>
    </lineage>
</organism>
<evidence type="ECO:0000259" key="7">
    <source>
        <dbReference type="PROSITE" id="PS51006"/>
    </source>
</evidence>
<dbReference type="InterPro" id="IPR030374">
    <property type="entry name" value="PABS"/>
</dbReference>
<keyword evidence="2 5" id="KW-0808">Transferase</keyword>
<feature type="transmembrane region" description="Helical" evidence="5">
    <location>
        <begin position="196"/>
        <end position="215"/>
    </location>
</feature>
<dbReference type="Pfam" id="PF01564">
    <property type="entry name" value="Spermine_synth"/>
    <property type="match status" value="1"/>
</dbReference>
<dbReference type="EMBL" id="FNCG01000011">
    <property type="protein sequence ID" value="SDH60357.1"/>
    <property type="molecule type" value="Genomic_DNA"/>
</dbReference>
<dbReference type="NCBIfam" id="NF002956">
    <property type="entry name" value="PRK03612.1"/>
    <property type="match status" value="1"/>
</dbReference>
<feature type="active site" description="Proton acceptor" evidence="5 6">
    <location>
        <position position="366"/>
    </location>
</feature>
<feature type="transmembrane region" description="Helical" evidence="5">
    <location>
        <begin position="145"/>
        <end position="163"/>
    </location>
</feature>
<evidence type="ECO:0000256" key="2">
    <source>
        <dbReference type="ARBA" id="ARBA00022679"/>
    </source>
</evidence>
<dbReference type="InterPro" id="IPR001045">
    <property type="entry name" value="Spermi_synthase"/>
</dbReference>
<dbReference type="InterPro" id="IPR029063">
    <property type="entry name" value="SAM-dependent_MTases_sf"/>
</dbReference>
<protein>
    <recommendedName>
        <fullName evidence="5">Polyamine aminopropyltransferase</fullName>
    </recommendedName>
    <alternativeName>
        <fullName evidence="5">Putrescine aminopropyltransferase</fullName>
        <shortName evidence="5">PAPT</shortName>
    </alternativeName>
    <alternativeName>
        <fullName evidence="5">Spermidine synthase</fullName>
        <shortName evidence="5">SPDS</shortName>
        <shortName evidence="5">SPDSY</shortName>
        <ecNumber evidence="5">2.5.1.16</ecNumber>
    </alternativeName>
</protein>
<feature type="binding site" evidence="5">
    <location>
        <position position="240"/>
    </location>
    <ligand>
        <name>S-methyl-5'-thioadenosine</name>
        <dbReference type="ChEBI" id="CHEBI:17509"/>
    </ligand>
</feature>
<dbReference type="Proteomes" id="UP000199705">
    <property type="component" value="Unassembled WGS sequence"/>
</dbReference>
<dbReference type="GO" id="GO:0008295">
    <property type="term" value="P:spermidine biosynthetic process"/>
    <property type="evidence" value="ECO:0007669"/>
    <property type="project" value="UniProtKB-UniRule"/>
</dbReference>
<dbReference type="Gene3D" id="3.40.50.150">
    <property type="entry name" value="Vaccinia Virus protein VP39"/>
    <property type="match status" value="1"/>
</dbReference>
<feature type="transmembrane region" description="Helical" evidence="5">
    <location>
        <begin position="72"/>
        <end position="95"/>
    </location>
</feature>
<dbReference type="UniPathway" id="UPA00248">
    <property type="reaction ID" value="UER00314"/>
</dbReference>
<feature type="domain" description="PABS" evidence="7">
    <location>
        <begin position="213"/>
        <end position="445"/>
    </location>
</feature>
<feature type="transmembrane region" description="Helical" evidence="5">
    <location>
        <begin position="40"/>
        <end position="60"/>
    </location>
</feature>
<dbReference type="InterPro" id="IPR036259">
    <property type="entry name" value="MFS_trans_sf"/>
</dbReference>
<keyword evidence="5" id="KW-0812">Transmembrane</keyword>
<feature type="binding site" evidence="5">
    <location>
        <position position="314"/>
    </location>
    <ligand>
        <name>S-methyl-5'-thioadenosine</name>
        <dbReference type="ChEBI" id="CHEBI:17509"/>
    </ligand>
</feature>
<keyword evidence="5" id="KW-0472">Membrane</keyword>
<evidence type="ECO:0000256" key="1">
    <source>
        <dbReference type="ARBA" id="ARBA00007867"/>
    </source>
</evidence>
<accession>A0A1G8DRM5</accession>
<evidence type="ECO:0000256" key="4">
    <source>
        <dbReference type="ARBA" id="ARBA00023115"/>
    </source>
</evidence>
<reference evidence="9" key="1">
    <citation type="submission" date="2016-10" db="EMBL/GenBank/DDBJ databases">
        <authorList>
            <person name="Varghese N."/>
            <person name="Submissions S."/>
        </authorList>
    </citation>
    <scope>NUCLEOTIDE SEQUENCE [LARGE SCALE GENOMIC DNA]</scope>
    <source>
        <strain evidence="9">Gh-67</strain>
    </source>
</reference>
<dbReference type="STRING" id="551996.SAMN05192573_1118"/>
<keyword evidence="9" id="KW-1185">Reference proteome</keyword>
<comment type="subcellular location">
    <subcellularLocation>
        <location evidence="5">Cell membrane</location>
        <topology evidence="5">Multi-pass membrane protein</topology>
    </subcellularLocation>
</comment>
<dbReference type="GO" id="GO:0010487">
    <property type="term" value="F:thermospermine synthase activity"/>
    <property type="evidence" value="ECO:0007669"/>
    <property type="project" value="UniProtKB-ARBA"/>
</dbReference>
<sequence length="504" mass="56992">MDMNKKLPVLLLVSVFIIATCGLIYELIAGTLASYLLGDSVTQFSTIIGVYLFSMGLGSWISKYFDKNLLGWFIRIEILVGLVGGTSSSILFLVFESVSSFRIILYGLISITGILVGLEIPLLMRILKDRFEFKDLVSKVFTFDYIGALIASLVFPLLLIPYLGIVRTAYLFGMLNVLVALITCINFKHEIKGAKYLQSASIISLVALLTGFIYANTITNFSESLTYSDTIIFSKSTPYQRIIITKKGRDLRLFLNGNLQFSSVDEYRYHEALIHPVLQALPDAKNVLVMGGGDGLAVREILKYPQIQTVTLVDLDKEMTKLFRTNEMLLKLNNRSFLSPKVTVINADAFSWAREQRKVYDAIIIDFPDPSNYSVGKLYTNTFYAIVKHLLKPDGIMVVQSTSPYIAPKSYYTVEKTLQSVGLHTVPYHNYVPSFGEWGYIMAMSKPVYKVPDHYLPGLRFMSKQCLEQMLYFPKDMARVPAQVNKLNNQILVKYFEDEWSTVL</sequence>
<dbReference type="PANTHER" id="PTHR43317">
    <property type="entry name" value="THERMOSPERMINE SYNTHASE ACAULIS5"/>
    <property type="match status" value="1"/>
</dbReference>
<feature type="transmembrane region" description="Helical" evidence="5">
    <location>
        <begin position="101"/>
        <end position="124"/>
    </location>
</feature>
<evidence type="ECO:0000256" key="3">
    <source>
        <dbReference type="ARBA" id="ARBA00023066"/>
    </source>
</evidence>
<proteinExistence type="inferred from homology"/>